<organism evidence="2 3">
    <name type="scientific">Luteibacter yeojuensis</name>
    <dbReference type="NCBI Taxonomy" id="345309"/>
    <lineage>
        <taxon>Bacteria</taxon>
        <taxon>Pseudomonadati</taxon>
        <taxon>Pseudomonadota</taxon>
        <taxon>Gammaproteobacteria</taxon>
        <taxon>Lysobacterales</taxon>
        <taxon>Rhodanobacteraceae</taxon>
        <taxon>Luteibacter</taxon>
    </lineage>
</organism>
<feature type="transmembrane region" description="Helical" evidence="1">
    <location>
        <begin position="44"/>
        <end position="66"/>
    </location>
</feature>
<feature type="transmembrane region" description="Helical" evidence="1">
    <location>
        <begin position="12"/>
        <end position="32"/>
    </location>
</feature>
<keyword evidence="3" id="KW-1185">Reference proteome</keyword>
<dbReference type="EMBL" id="JZRB01000003">
    <property type="protein sequence ID" value="KJV37081.1"/>
    <property type="molecule type" value="Genomic_DNA"/>
</dbReference>
<accession>A0A0F3L120</accession>
<evidence type="ECO:0000313" key="3">
    <source>
        <dbReference type="Proteomes" id="UP000033651"/>
    </source>
</evidence>
<comment type="caution">
    <text evidence="2">The sequence shown here is derived from an EMBL/GenBank/DDBJ whole genome shotgun (WGS) entry which is preliminary data.</text>
</comment>
<sequence length="79" mass="9057">MRSTRMSPERRRFWRLMIIVPLGIAFHTWVLSMCAQFDGMTKDVVFYLLLGAIPCASSFAVLHLTLQYERKSATQSGCN</sequence>
<proteinExistence type="predicted"/>
<gene>
    <name evidence="2" type="ORF">VI08_02610</name>
</gene>
<keyword evidence="1" id="KW-0472">Membrane</keyword>
<dbReference type="PATRIC" id="fig|345309.4.peg.2382"/>
<keyword evidence="1" id="KW-0812">Transmembrane</keyword>
<reference evidence="2 3" key="1">
    <citation type="submission" date="2015-03" db="EMBL/GenBank/DDBJ databases">
        <title>Draft genome sequence of Luteibacter yeojuensis strain SU11.</title>
        <authorList>
            <person name="Sulaiman J."/>
            <person name="Priya K."/>
            <person name="Chan K.-G."/>
        </authorList>
    </citation>
    <scope>NUCLEOTIDE SEQUENCE [LARGE SCALE GENOMIC DNA]</scope>
    <source>
        <strain evidence="2 3">SU11</strain>
    </source>
</reference>
<dbReference type="Proteomes" id="UP000033651">
    <property type="component" value="Unassembled WGS sequence"/>
</dbReference>
<name>A0A0F3L120_9GAMM</name>
<evidence type="ECO:0000256" key="1">
    <source>
        <dbReference type="SAM" id="Phobius"/>
    </source>
</evidence>
<evidence type="ECO:0000313" key="2">
    <source>
        <dbReference type="EMBL" id="KJV37081.1"/>
    </source>
</evidence>
<keyword evidence="1" id="KW-1133">Transmembrane helix</keyword>
<protein>
    <submittedName>
        <fullName evidence="2">Uncharacterized protein</fullName>
    </submittedName>
</protein>
<dbReference type="AlphaFoldDB" id="A0A0F3L120"/>